<sequence>QNDHPGHGGHTVRHRVGVAVVRAVGVATDDGHNMVALPLAHHLHHLRVFPAVVVAVLLVVVVVVDQVVVSVGVARVVVVAALVVALVHELLMGCVCQASQRW</sequence>
<dbReference type="EMBL" id="RQTK01001368">
    <property type="protein sequence ID" value="RUS70618.1"/>
    <property type="molecule type" value="Genomic_DNA"/>
</dbReference>
<reference evidence="2 3" key="1">
    <citation type="submission" date="2019-01" db="EMBL/GenBank/DDBJ databases">
        <title>A draft genome assembly of the solar-powered sea slug Elysia chlorotica.</title>
        <authorList>
            <person name="Cai H."/>
            <person name="Li Q."/>
            <person name="Fang X."/>
            <person name="Li J."/>
            <person name="Curtis N.E."/>
            <person name="Altenburger A."/>
            <person name="Shibata T."/>
            <person name="Feng M."/>
            <person name="Maeda T."/>
            <person name="Schwartz J.A."/>
            <person name="Shigenobu S."/>
            <person name="Lundholm N."/>
            <person name="Nishiyama T."/>
            <person name="Yang H."/>
            <person name="Hasebe M."/>
            <person name="Li S."/>
            <person name="Pierce S.K."/>
            <person name="Wang J."/>
        </authorList>
    </citation>
    <scope>NUCLEOTIDE SEQUENCE [LARGE SCALE GENOMIC DNA]</scope>
    <source>
        <strain evidence="2">EC2010</strain>
        <tissue evidence="2">Whole organism of an adult</tissue>
    </source>
</reference>
<protein>
    <submittedName>
        <fullName evidence="2">Uncharacterized protein</fullName>
    </submittedName>
</protein>
<accession>A0A433SN12</accession>
<keyword evidence="3" id="KW-1185">Reference proteome</keyword>
<name>A0A433SN12_ELYCH</name>
<keyword evidence="1" id="KW-0472">Membrane</keyword>
<evidence type="ECO:0000313" key="3">
    <source>
        <dbReference type="Proteomes" id="UP000271974"/>
    </source>
</evidence>
<gene>
    <name evidence="2" type="ORF">EGW08_021622</name>
</gene>
<evidence type="ECO:0000313" key="2">
    <source>
        <dbReference type="EMBL" id="RUS70618.1"/>
    </source>
</evidence>
<comment type="caution">
    <text evidence="2">The sequence shown here is derived from an EMBL/GenBank/DDBJ whole genome shotgun (WGS) entry which is preliminary data.</text>
</comment>
<dbReference type="Proteomes" id="UP000271974">
    <property type="component" value="Unassembled WGS sequence"/>
</dbReference>
<feature type="transmembrane region" description="Helical" evidence="1">
    <location>
        <begin position="74"/>
        <end position="96"/>
    </location>
</feature>
<dbReference type="AlphaFoldDB" id="A0A433SN12"/>
<keyword evidence="1" id="KW-1133">Transmembrane helix</keyword>
<organism evidence="2 3">
    <name type="scientific">Elysia chlorotica</name>
    <name type="common">Eastern emerald elysia</name>
    <name type="synonym">Sea slug</name>
    <dbReference type="NCBI Taxonomy" id="188477"/>
    <lineage>
        <taxon>Eukaryota</taxon>
        <taxon>Metazoa</taxon>
        <taxon>Spiralia</taxon>
        <taxon>Lophotrochozoa</taxon>
        <taxon>Mollusca</taxon>
        <taxon>Gastropoda</taxon>
        <taxon>Heterobranchia</taxon>
        <taxon>Euthyneura</taxon>
        <taxon>Panpulmonata</taxon>
        <taxon>Sacoglossa</taxon>
        <taxon>Placobranchoidea</taxon>
        <taxon>Plakobranchidae</taxon>
        <taxon>Elysia</taxon>
    </lineage>
</organism>
<evidence type="ECO:0000256" key="1">
    <source>
        <dbReference type="SAM" id="Phobius"/>
    </source>
</evidence>
<keyword evidence="1" id="KW-0812">Transmembrane</keyword>
<feature type="non-terminal residue" evidence="2">
    <location>
        <position position="102"/>
    </location>
</feature>
<feature type="transmembrane region" description="Helical" evidence="1">
    <location>
        <begin position="48"/>
        <end position="68"/>
    </location>
</feature>
<feature type="non-terminal residue" evidence="2">
    <location>
        <position position="1"/>
    </location>
</feature>
<proteinExistence type="predicted"/>